<feature type="transmembrane region" description="Helical" evidence="10">
    <location>
        <begin position="620"/>
        <end position="639"/>
    </location>
</feature>
<feature type="transmembrane region" description="Helical" evidence="10">
    <location>
        <begin position="68"/>
        <end position="94"/>
    </location>
</feature>
<dbReference type="PANTHER" id="PTHR43373:SF1">
    <property type="entry name" value="NA(+)_H(+) ANTIPORTER SUBUNIT A"/>
    <property type="match status" value="1"/>
</dbReference>
<evidence type="ECO:0000256" key="2">
    <source>
        <dbReference type="ARBA" id="ARBA00022448"/>
    </source>
</evidence>
<organism evidence="15 16">
    <name type="scientific">Halorhodospira neutriphila</name>
    <dbReference type="NCBI Taxonomy" id="168379"/>
    <lineage>
        <taxon>Bacteria</taxon>
        <taxon>Pseudomonadati</taxon>
        <taxon>Pseudomonadota</taxon>
        <taxon>Gammaproteobacteria</taxon>
        <taxon>Chromatiales</taxon>
        <taxon>Ectothiorhodospiraceae</taxon>
        <taxon>Halorhodospira</taxon>
    </lineage>
</organism>
<feature type="domain" description="NADH:quinone oxidoreductase/Mrp antiporter transmembrane" evidence="11">
    <location>
        <begin position="124"/>
        <end position="402"/>
    </location>
</feature>
<keyword evidence="8 10" id="KW-0472">Membrane</keyword>
<evidence type="ECO:0000259" key="11">
    <source>
        <dbReference type="Pfam" id="PF00361"/>
    </source>
</evidence>
<evidence type="ECO:0000259" key="14">
    <source>
        <dbReference type="Pfam" id="PF20501"/>
    </source>
</evidence>
<dbReference type="Proteomes" id="UP000738126">
    <property type="component" value="Unassembled WGS sequence"/>
</dbReference>
<evidence type="ECO:0000256" key="7">
    <source>
        <dbReference type="ARBA" id="ARBA00023065"/>
    </source>
</evidence>
<keyword evidence="7" id="KW-0406">Ion transport</keyword>
<feature type="transmembrane region" description="Helical" evidence="10">
    <location>
        <begin position="490"/>
        <end position="513"/>
    </location>
</feature>
<evidence type="ECO:0000256" key="4">
    <source>
        <dbReference type="ARBA" id="ARBA00022475"/>
    </source>
</evidence>
<dbReference type="Pfam" id="PF00662">
    <property type="entry name" value="Proton_antipo_N"/>
    <property type="match status" value="1"/>
</dbReference>
<evidence type="ECO:0000313" key="15">
    <source>
        <dbReference type="EMBL" id="MBK1726608.1"/>
    </source>
</evidence>
<reference evidence="15 16" key="1">
    <citation type="journal article" date="2020" name="Microorganisms">
        <title>Osmotic Adaptation and Compatible Solute Biosynthesis of Phototrophic Bacteria as Revealed from Genome Analyses.</title>
        <authorList>
            <person name="Imhoff J.F."/>
            <person name="Rahn T."/>
            <person name="Kunzel S."/>
            <person name="Keller A."/>
            <person name="Neulinger S.C."/>
        </authorList>
    </citation>
    <scope>NUCLEOTIDE SEQUENCE [LARGE SCALE GENOMIC DNA]</scope>
    <source>
        <strain evidence="15 16">DSM 15116</strain>
    </source>
</reference>
<keyword evidence="16" id="KW-1185">Reference proteome</keyword>
<dbReference type="Pfam" id="PF00361">
    <property type="entry name" value="Proton_antipo_M"/>
    <property type="match status" value="1"/>
</dbReference>
<feature type="transmembrane region" description="Helical" evidence="10">
    <location>
        <begin position="268"/>
        <end position="288"/>
    </location>
</feature>
<evidence type="ECO:0000259" key="13">
    <source>
        <dbReference type="Pfam" id="PF13244"/>
    </source>
</evidence>
<comment type="subcellular location">
    <subcellularLocation>
        <location evidence="1">Cell membrane</location>
        <topology evidence="1">Multi-pass membrane protein</topology>
    </subcellularLocation>
    <subcellularLocation>
        <location evidence="9">Membrane</location>
        <topology evidence="9">Multi-pass membrane protein</topology>
    </subcellularLocation>
</comment>
<keyword evidence="6 10" id="KW-1133">Transmembrane helix</keyword>
<feature type="transmembrane region" description="Helical" evidence="10">
    <location>
        <begin position="295"/>
        <end position="314"/>
    </location>
</feature>
<keyword evidence="4" id="KW-1003">Cell membrane</keyword>
<evidence type="ECO:0000256" key="8">
    <source>
        <dbReference type="ARBA" id="ARBA00023136"/>
    </source>
</evidence>
<dbReference type="RefSeq" id="WP_200257956.1">
    <property type="nucleotide sequence ID" value="NZ_NRSH01000054.1"/>
</dbReference>
<accession>A0ABS1E520</accession>
<comment type="caution">
    <text evidence="15">The sequence shown here is derived from an EMBL/GenBank/DDBJ whole genome shotgun (WGS) entry which is preliminary data.</text>
</comment>
<keyword evidence="3" id="KW-0050">Antiport</keyword>
<evidence type="ECO:0000256" key="9">
    <source>
        <dbReference type="RuleBase" id="RU000320"/>
    </source>
</evidence>
<feature type="transmembrane region" description="Helical" evidence="10">
    <location>
        <begin position="365"/>
        <end position="387"/>
    </location>
</feature>
<protein>
    <submittedName>
        <fullName evidence="15">Na(+)/H(+) antiporter subunit A</fullName>
    </submittedName>
</protein>
<feature type="transmembrane region" description="Helical" evidence="10">
    <location>
        <begin position="561"/>
        <end position="581"/>
    </location>
</feature>
<feature type="domain" description="MrpA C-terminal/MbhE" evidence="14">
    <location>
        <begin position="677"/>
        <end position="757"/>
    </location>
</feature>
<feature type="transmembrane region" description="Helical" evidence="10">
    <location>
        <begin position="106"/>
        <end position="122"/>
    </location>
</feature>
<evidence type="ECO:0000256" key="5">
    <source>
        <dbReference type="ARBA" id="ARBA00022692"/>
    </source>
</evidence>
<keyword evidence="5 9" id="KW-0812">Transmembrane</keyword>
<feature type="transmembrane region" description="Helical" evidence="10">
    <location>
        <begin position="128"/>
        <end position="145"/>
    </location>
</feature>
<feature type="transmembrane region" description="Helical" evidence="10">
    <location>
        <begin position="684"/>
        <end position="704"/>
    </location>
</feature>
<proteinExistence type="predicted"/>
<evidence type="ECO:0000256" key="3">
    <source>
        <dbReference type="ARBA" id="ARBA00022449"/>
    </source>
</evidence>
<feature type="transmembrane region" description="Helical" evidence="10">
    <location>
        <begin position="738"/>
        <end position="756"/>
    </location>
</feature>
<dbReference type="InterPro" id="IPR001750">
    <property type="entry name" value="ND/Mrp_TM"/>
</dbReference>
<evidence type="ECO:0000259" key="12">
    <source>
        <dbReference type="Pfam" id="PF00662"/>
    </source>
</evidence>
<dbReference type="NCBIfam" id="NF009287">
    <property type="entry name" value="PRK12647.1"/>
    <property type="match status" value="1"/>
</dbReference>
<dbReference type="InterPro" id="IPR050616">
    <property type="entry name" value="CPA3_Na-H_Antiporter_A"/>
</dbReference>
<feature type="domain" description="MrpA C-terminal/MbhD" evidence="13">
    <location>
        <begin position="604"/>
        <end position="667"/>
    </location>
</feature>
<evidence type="ECO:0000256" key="10">
    <source>
        <dbReference type="SAM" id="Phobius"/>
    </source>
</evidence>
<feature type="transmembrane region" description="Helical" evidence="10">
    <location>
        <begin position="596"/>
        <end position="613"/>
    </location>
</feature>
<evidence type="ECO:0000256" key="1">
    <source>
        <dbReference type="ARBA" id="ARBA00004651"/>
    </source>
</evidence>
<dbReference type="PANTHER" id="PTHR43373">
    <property type="entry name" value="NA(+)/H(+) ANTIPORTER SUBUNIT"/>
    <property type="match status" value="1"/>
</dbReference>
<dbReference type="Pfam" id="PF20501">
    <property type="entry name" value="MbhE"/>
    <property type="match status" value="1"/>
</dbReference>
<dbReference type="InterPro" id="IPR025383">
    <property type="entry name" value="MrpA_C/MbhD"/>
</dbReference>
<dbReference type="InterPro" id="IPR046806">
    <property type="entry name" value="MrpA_C/MbhE"/>
</dbReference>
<gene>
    <name evidence="15" type="ORF">CKO13_06130</name>
</gene>
<sequence length="773" mass="81295">MLAAVLSGFCLAALVPWLQPRLGARAGWLFALLPAGLTAYFATFLPAVAAGETFRVSYPWVPGLDLELAFYLDGLALLFALLISGIGALVTLYASDYLAGDARQPRFYVLILAFMASMLGLVLSDNLIALFIFWELTSITSYLLIGYDHEAAFARRAALQGLVVTVGGGLALLAGFLLLGTVGGSYTLTELLQHGEAIRAHDYYLPLLLLVLAGAFTKSAQVPFHFWLPNAMAAPTPVSAYLHSATMVKAGVYLLARLHPALGGTEAWILLCSLFGGVTMLTGAYLAVRSTGIKWVLAYSTVMALGTLTMLAGIGTEKAMIAFGAFLLGHSLYKGALFLVAGALDHEAGTKDILEMGGLRRAMPITAVLAAVSALSLAGLPPLFGFIGKELMLGAVLNAPFLAPLLTAMAVATGALVVAAAGAVAVRPFFGPPARTPKTPHEAPWGMLAGPALLSALSLLFGLAPGLPGEGLISATAASLAGEPVHAHLALWHGLNLPLALSALAVAAGVLLYSQWGRVRGAMNRLEALDARGPEAGYERLMAATTRLAERLTRILQNGYLRSYITTTVLTLVGLVGYTLLTRYEGGFAGGLDVRFYEWVIAGLLVAAALFACSTRSRLGAVASVGVVGFAVALFFILFSAPDLSITQILVETLTVILLVLVLFKLPDFMSFSTPRQRLRDGAVAGLLGVLVTALLLIAVHYQFAEPISAYHLAKSVPLAHGHNVVNVIIVDYRALDTLGEIFVVALAAIGVYAMIKYPGGPGHRTDEDESAV</sequence>
<feature type="transmembrane region" description="Helical" evidence="10">
    <location>
        <begin position="399"/>
        <end position="424"/>
    </location>
</feature>
<feature type="transmembrane region" description="Helical" evidence="10">
    <location>
        <begin position="157"/>
        <end position="183"/>
    </location>
</feature>
<dbReference type="PRINTS" id="PR01434">
    <property type="entry name" value="NADHDHGNASE5"/>
</dbReference>
<feature type="transmembrane region" description="Helical" evidence="10">
    <location>
        <begin position="320"/>
        <end position="344"/>
    </location>
</feature>
<feature type="transmembrane region" description="Helical" evidence="10">
    <location>
        <begin position="445"/>
        <end position="464"/>
    </location>
</feature>
<dbReference type="Pfam" id="PF13244">
    <property type="entry name" value="MbhD"/>
    <property type="match status" value="1"/>
</dbReference>
<dbReference type="EMBL" id="NRSH01000054">
    <property type="protein sequence ID" value="MBK1726608.1"/>
    <property type="molecule type" value="Genomic_DNA"/>
</dbReference>
<name>A0ABS1E520_9GAMM</name>
<dbReference type="InterPro" id="IPR001516">
    <property type="entry name" value="Proton_antipo_N"/>
</dbReference>
<feature type="transmembrane region" description="Helical" evidence="10">
    <location>
        <begin position="645"/>
        <end position="664"/>
    </location>
</feature>
<evidence type="ECO:0000256" key="6">
    <source>
        <dbReference type="ARBA" id="ARBA00022989"/>
    </source>
</evidence>
<keyword evidence="2" id="KW-0813">Transport</keyword>
<evidence type="ECO:0000313" key="16">
    <source>
        <dbReference type="Proteomes" id="UP000738126"/>
    </source>
</evidence>
<feature type="domain" description="NADH-Ubiquinone oxidoreductase (complex I) chain 5 N-terminal" evidence="12">
    <location>
        <begin position="63"/>
        <end position="108"/>
    </location>
</feature>
<feature type="transmembrane region" description="Helical" evidence="10">
    <location>
        <begin position="203"/>
        <end position="228"/>
    </location>
</feature>